<evidence type="ECO:0000313" key="1">
    <source>
        <dbReference type="EMBL" id="CAG6496085.1"/>
    </source>
</evidence>
<proteinExistence type="predicted"/>
<dbReference type="EMBL" id="HBUE01130243">
    <property type="protein sequence ID" value="CAG6496085.1"/>
    <property type="molecule type" value="Transcribed_RNA"/>
</dbReference>
<protein>
    <submittedName>
        <fullName evidence="1">(northern house mosquito) hypothetical protein</fullName>
    </submittedName>
</protein>
<sequence>MCYLTLKFRNQNKKSCHAASHRQQVTRNLFPSLFSSSCPRIVSSTQIPTPLSFFVFVIVFVRHLAIETSSENLNSNLSSLYVPYCAVPSQDYSLSRSLFLSLSLFHFSSICLFHSVEFCSHLSNKTKKCYF</sequence>
<accession>A0A8D8CKW3</accession>
<name>A0A8D8CKW3_CULPI</name>
<dbReference type="AlphaFoldDB" id="A0A8D8CKW3"/>
<reference evidence="1" key="1">
    <citation type="submission" date="2021-05" db="EMBL/GenBank/DDBJ databases">
        <authorList>
            <person name="Alioto T."/>
            <person name="Alioto T."/>
            <person name="Gomez Garrido J."/>
        </authorList>
    </citation>
    <scope>NUCLEOTIDE SEQUENCE</scope>
</reference>
<organism evidence="1">
    <name type="scientific">Culex pipiens</name>
    <name type="common">House mosquito</name>
    <dbReference type="NCBI Taxonomy" id="7175"/>
    <lineage>
        <taxon>Eukaryota</taxon>
        <taxon>Metazoa</taxon>
        <taxon>Ecdysozoa</taxon>
        <taxon>Arthropoda</taxon>
        <taxon>Hexapoda</taxon>
        <taxon>Insecta</taxon>
        <taxon>Pterygota</taxon>
        <taxon>Neoptera</taxon>
        <taxon>Endopterygota</taxon>
        <taxon>Diptera</taxon>
        <taxon>Nematocera</taxon>
        <taxon>Culicoidea</taxon>
        <taxon>Culicidae</taxon>
        <taxon>Culicinae</taxon>
        <taxon>Culicini</taxon>
        <taxon>Culex</taxon>
        <taxon>Culex</taxon>
    </lineage>
</organism>